<dbReference type="Proteomes" id="UP000271098">
    <property type="component" value="Unassembled WGS sequence"/>
</dbReference>
<name>A0A183DCY8_9BILA</name>
<keyword evidence="3" id="KW-1185">Reference proteome</keyword>
<gene>
    <name evidence="1" type="ORF">GPUH_LOCUS6529</name>
    <name evidence="2" type="ORF">GPUH_LOCUS6577</name>
</gene>
<sequence length="95" mass="11108">MVLDRRRVLETSLFDSEQIVTVQYLSRHADIPLTCQSDGSGNDEDYPSLPSRQFRTQLVRDCDLENARRAYRETETCEIYCLHTKPIKVNFAMFC</sequence>
<evidence type="ECO:0000313" key="5">
    <source>
        <dbReference type="WBParaSite" id="GPUH_0000658801-mRNA-1"/>
    </source>
</evidence>
<evidence type="ECO:0000313" key="1">
    <source>
        <dbReference type="EMBL" id="VDK55051.1"/>
    </source>
</evidence>
<dbReference type="EMBL" id="UYRT01015679">
    <property type="protein sequence ID" value="VDK55214.1"/>
    <property type="molecule type" value="Genomic_DNA"/>
</dbReference>
<organism evidence="5">
    <name type="scientific">Gongylonema pulchrum</name>
    <dbReference type="NCBI Taxonomy" id="637853"/>
    <lineage>
        <taxon>Eukaryota</taxon>
        <taxon>Metazoa</taxon>
        <taxon>Ecdysozoa</taxon>
        <taxon>Nematoda</taxon>
        <taxon>Chromadorea</taxon>
        <taxon>Rhabditida</taxon>
        <taxon>Spirurina</taxon>
        <taxon>Spiruromorpha</taxon>
        <taxon>Spiruroidea</taxon>
        <taxon>Gongylonematidae</taxon>
        <taxon>Gongylonema</taxon>
    </lineage>
</organism>
<reference evidence="4 5" key="1">
    <citation type="submission" date="2016-06" db="UniProtKB">
        <authorList>
            <consortium name="WormBaseParasite"/>
        </authorList>
    </citation>
    <scope>IDENTIFICATION</scope>
</reference>
<proteinExistence type="predicted"/>
<protein>
    <submittedName>
        <fullName evidence="1 4">Uncharacterized protein</fullName>
    </submittedName>
</protein>
<accession>A0A183DCY8</accession>
<evidence type="ECO:0000313" key="3">
    <source>
        <dbReference type="Proteomes" id="UP000271098"/>
    </source>
</evidence>
<dbReference type="WBParaSite" id="GPUH_0000653801-mRNA-1">
    <property type="protein sequence ID" value="GPUH_0000653801-mRNA-1"/>
    <property type="gene ID" value="GPUH_0000653801"/>
</dbReference>
<evidence type="ECO:0000313" key="4">
    <source>
        <dbReference type="WBParaSite" id="GPUH_0000653801-mRNA-1"/>
    </source>
</evidence>
<dbReference type="WBParaSite" id="GPUH_0000658801-mRNA-1">
    <property type="protein sequence ID" value="GPUH_0000658801-mRNA-1"/>
    <property type="gene ID" value="GPUH_0000658801"/>
</dbReference>
<reference evidence="1 3" key="2">
    <citation type="submission" date="2018-11" db="EMBL/GenBank/DDBJ databases">
        <authorList>
            <consortium name="Pathogen Informatics"/>
        </authorList>
    </citation>
    <scope>NUCLEOTIDE SEQUENCE [LARGE SCALE GENOMIC DNA]</scope>
</reference>
<dbReference type="AlphaFoldDB" id="A0A183DCY8"/>
<evidence type="ECO:0000313" key="2">
    <source>
        <dbReference type="EMBL" id="VDK55214.1"/>
    </source>
</evidence>
<dbReference type="EMBL" id="UYRT01015489">
    <property type="protein sequence ID" value="VDK55051.1"/>
    <property type="molecule type" value="Genomic_DNA"/>
</dbReference>
<dbReference type="OrthoDB" id="514823at2759"/>